<dbReference type="Proteomes" id="UP000187203">
    <property type="component" value="Unassembled WGS sequence"/>
</dbReference>
<name>A0A1R3JPS0_9ROSI</name>
<protein>
    <submittedName>
        <fullName evidence="1">Uncharacterized protein</fullName>
    </submittedName>
</protein>
<accession>A0A1R3JPS0</accession>
<dbReference type="AlphaFoldDB" id="A0A1R3JPS0"/>
<evidence type="ECO:0000313" key="1">
    <source>
        <dbReference type="EMBL" id="OMO96849.1"/>
    </source>
</evidence>
<dbReference type="EMBL" id="AWUE01015549">
    <property type="protein sequence ID" value="OMO96849.1"/>
    <property type="molecule type" value="Genomic_DNA"/>
</dbReference>
<keyword evidence="2" id="KW-1185">Reference proteome</keyword>
<evidence type="ECO:0000313" key="2">
    <source>
        <dbReference type="Proteomes" id="UP000187203"/>
    </source>
</evidence>
<organism evidence="1 2">
    <name type="scientific">Corchorus olitorius</name>
    <dbReference type="NCBI Taxonomy" id="93759"/>
    <lineage>
        <taxon>Eukaryota</taxon>
        <taxon>Viridiplantae</taxon>
        <taxon>Streptophyta</taxon>
        <taxon>Embryophyta</taxon>
        <taxon>Tracheophyta</taxon>
        <taxon>Spermatophyta</taxon>
        <taxon>Magnoliopsida</taxon>
        <taxon>eudicotyledons</taxon>
        <taxon>Gunneridae</taxon>
        <taxon>Pentapetalae</taxon>
        <taxon>rosids</taxon>
        <taxon>malvids</taxon>
        <taxon>Malvales</taxon>
        <taxon>Malvaceae</taxon>
        <taxon>Grewioideae</taxon>
        <taxon>Apeibeae</taxon>
        <taxon>Corchorus</taxon>
    </lineage>
</organism>
<reference evidence="2" key="1">
    <citation type="submission" date="2013-09" db="EMBL/GenBank/DDBJ databases">
        <title>Corchorus olitorius genome sequencing.</title>
        <authorList>
            <person name="Alam M."/>
            <person name="Haque M.S."/>
            <person name="Islam M.S."/>
            <person name="Emdad E.M."/>
            <person name="Islam M.M."/>
            <person name="Ahmed B."/>
            <person name="Halim A."/>
            <person name="Hossen Q.M.M."/>
            <person name="Hossain M.Z."/>
            <person name="Ahmed R."/>
            <person name="Khan M.M."/>
            <person name="Islam R."/>
            <person name="Rashid M.M."/>
            <person name="Khan S.A."/>
            <person name="Rahman M.S."/>
            <person name="Alam M."/>
            <person name="Yahiya A.S."/>
            <person name="Khan M.S."/>
            <person name="Azam M.S."/>
            <person name="Haque T."/>
            <person name="Lashkar M.Z.H."/>
            <person name="Akhand A.I."/>
            <person name="Morshed G."/>
            <person name="Roy S."/>
            <person name="Uddin K.S."/>
            <person name="Rabeya T."/>
            <person name="Hossain A.S."/>
            <person name="Chowdhury A."/>
            <person name="Snigdha A.R."/>
            <person name="Mortoza M.S."/>
            <person name="Matin S.A."/>
            <person name="Hoque S.M.E."/>
            <person name="Islam M.K."/>
            <person name="Roy D.K."/>
            <person name="Haider R."/>
            <person name="Moosa M.M."/>
            <person name="Elias S.M."/>
            <person name="Hasan A.M."/>
            <person name="Jahan S."/>
            <person name="Shafiuddin M."/>
            <person name="Mahmood N."/>
            <person name="Shommy N.S."/>
        </authorList>
    </citation>
    <scope>NUCLEOTIDE SEQUENCE [LARGE SCALE GENOMIC DNA]</scope>
    <source>
        <strain evidence="2">cv. O-4</strain>
    </source>
</reference>
<gene>
    <name evidence="1" type="ORF">COLO4_15046</name>
</gene>
<comment type="caution">
    <text evidence="1">The sequence shown here is derived from an EMBL/GenBank/DDBJ whole genome shotgun (WGS) entry which is preliminary data.</text>
</comment>
<sequence>MVKPTGQASSSSNADDGKHLSELAYQTWKIVKDKEKNDKRWRGRKSADNKYFYDQAGRQYRTRAEVEYAWKQCGIISLD</sequence>
<dbReference type="OrthoDB" id="1001247at2759"/>
<proteinExistence type="predicted"/>